<evidence type="ECO:0000313" key="6">
    <source>
        <dbReference type="Proteomes" id="UP000428260"/>
    </source>
</evidence>
<protein>
    <submittedName>
        <fullName evidence="5">Peptidase M75</fullName>
    </submittedName>
</protein>
<keyword evidence="2 3" id="KW-0732">Signal</keyword>
<dbReference type="AlphaFoldDB" id="A0A6I6JME1"/>
<evidence type="ECO:0000256" key="2">
    <source>
        <dbReference type="ARBA" id="ARBA00022729"/>
    </source>
</evidence>
<organism evidence="5 6">
    <name type="scientific">Maribellus comscasis</name>
    <dbReference type="NCBI Taxonomy" id="2681766"/>
    <lineage>
        <taxon>Bacteria</taxon>
        <taxon>Pseudomonadati</taxon>
        <taxon>Bacteroidota</taxon>
        <taxon>Bacteroidia</taxon>
        <taxon>Marinilabiliales</taxon>
        <taxon>Prolixibacteraceae</taxon>
        <taxon>Maribellus</taxon>
    </lineage>
</organism>
<dbReference type="Proteomes" id="UP000428260">
    <property type="component" value="Chromosome"/>
</dbReference>
<dbReference type="InterPro" id="IPR038352">
    <property type="entry name" value="Imelysin_sf"/>
</dbReference>
<evidence type="ECO:0000259" key="4">
    <source>
        <dbReference type="Pfam" id="PF09375"/>
    </source>
</evidence>
<accession>A0A6I6JME1</accession>
<evidence type="ECO:0000256" key="1">
    <source>
        <dbReference type="ARBA" id="ARBA00004196"/>
    </source>
</evidence>
<dbReference type="Gene3D" id="1.20.1420.20">
    <property type="entry name" value="M75 peptidase, HXXE motif"/>
    <property type="match status" value="1"/>
</dbReference>
<reference evidence="5 6" key="1">
    <citation type="submission" date="2019-11" db="EMBL/GenBank/DDBJ databases">
        <authorList>
            <person name="Zheng R.K."/>
            <person name="Sun C.M."/>
        </authorList>
    </citation>
    <scope>NUCLEOTIDE SEQUENCE [LARGE SCALE GENOMIC DNA]</scope>
    <source>
        <strain evidence="5 6">WC007</strain>
    </source>
</reference>
<feature type="domain" description="Imelysin-like" evidence="4">
    <location>
        <begin position="49"/>
        <end position="369"/>
    </location>
</feature>
<proteinExistence type="predicted"/>
<comment type="subcellular location">
    <subcellularLocation>
        <location evidence="1">Cell envelope</location>
    </subcellularLocation>
</comment>
<feature type="chain" id="PRO_5026252519" evidence="3">
    <location>
        <begin position="23"/>
        <end position="375"/>
    </location>
</feature>
<dbReference type="GO" id="GO:0030313">
    <property type="term" value="C:cell envelope"/>
    <property type="evidence" value="ECO:0007669"/>
    <property type="project" value="UniProtKB-SubCell"/>
</dbReference>
<sequence>MKKCINNLVLLGLLLFVSYSCDNDDDITGSEQDNLLTEILTDYTDKTVIATYTSMADNSILLTTALEEFEDGITDEEVVAAANAWKDTREHWEKSEAFLFGPAAFNNLDPLLDTWPLDKNQLDQVLADVESGEIEMSAGYVRDNLGASLRGFHAVEYLLFRDGQARTAADITATEYSYLKAVALILAQDCITLESWWIGTDNLSANKQSILAEAEIETGDAFGDEIKSAGLAGSRYNTQFSAVEEIIQGAMDIADEVGNAKIADPVESKNVLDVESWYSWNSLTDFQNNIRSIENAYLGGADENNRGTSISAFVADNDASLDTEIKTNITTALSKIDAIGEPFRNNLDNESGTSEAIAACTELFDSLQKIKNLLQ</sequence>
<dbReference type="CDD" id="cd14658">
    <property type="entry name" value="Imelysin-like_IrpA"/>
    <property type="match status" value="1"/>
</dbReference>
<dbReference type="InterPro" id="IPR018976">
    <property type="entry name" value="Imelysin-like"/>
</dbReference>
<dbReference type="EMBL" id="CP046401">
    <property type="protein sequence ID" value="QGY42130.1"/>
    <property type="molecule type" value="Genomic_DNA"/>
</dbReference>
<gene>
    <name evidence="5" type="ORF">GM418_00210</name>
</gene>
<evidence type="ECO:0000313" key="5">
    <source>
        <dbReference type="EMBL" id="QGY42130.1"/>
    </source>
</evidence>
<dbReference type="PROSITE" id="PS51257">
    <property type="entry name" value="PROKAR_LIPOPROTEIN"/>
    <property type="match status" value="1"/>
</dbReference>
<dbReference type="RefSeq" id="WP_158861985.1">
    <property type="nucleotide sequence ID" value="NZ_CP046401.1"/>
</dbReference>
<dbReference type="KEGG" id="mcos:GM418_00210"/>
<dbReference type="Pfam" id="PF09375">
    <property type="entry name" value="Peptidase_M75"/>
    <property type="match status" value="1"/>
</dbReference>
<keyword evidence="6" id="KW-1185">Reference proteome</keyword>
<evidence type="ECO:0000256" key="3">
    <source>
        <dbReference type="SAM" id="SignalP"/>
    </source>
</evidence>
<name>A0A6I6JME1_9BACT</name>
<feature type="signal peptide" evidence="3">
    <location>
        <begin position="1"/>
        <end position="22"/>
    </location>
</feature>
<dbReference type="InterPro" id="IPR034982">
    <property type="entry name" value="Imelysin-like_IrpA"/>
</dbReference>